<dbReference type="SUPFAM" id="SSF52540">
    <property type="entry name" value="P-loop containing nucleoside triphosphate hydrolases"/>
    <property type="match status" value="1"/>
</dbReference>
<organism evidence="8 9">
    <name type="scientific">Schizothecium vesticola</name>
    <dbReference type="NCBI Taxonomy" id="314040"/>
    <lineage>
        <taxon>Eukaryota</taxon>
        <taxon>Fungi</taxon>
        <taxon>Dikarya</taxon>
        <taxon>Ascomycota</taxon>
        <taxon>Pezizomycotina</taxon>
        <taxon>Sordariomycetes</taxon>
        <taxon>Sordariomycetidae</taxon>
        <taxon>Sordariales</taxon>
        <taxon>Schizotheciaceae</taxon>
        <taxon>Schizothecium</taxon>
    </lineage>
</organism>
<feature type="region of interest" description="Disordered" evidence="6">
    <location>
        <begin position="637"/>
        <end position="664"/>
    </location>
</feature>
<dbReference type="PANTHER" id="PTHR45709">
    <property type="entry name" value="LARGE SUBUNIT GTPASE 1 HOMOLOG-RELATED"/>
    <property type="match status" value="1"/>
</dbReference>
<dbReference type="GO" id="GO:0005525">
    <property type="term" value="F:GTP binding"/>
    <property type="evidence" value="ECO:0007669"/>
    <property type="project" value="UniProtKB-KW"/>
</dbReference>
<dbReference type="Pfam" id="PF01926">
    <property type="entry name" value="MMR_HSR1"/>
    <property type="match status" value="1"/>
</dbReference>
<keyword evidence="4" id="KW-0378">Hydrolase</keyword>
<dbReference type="Proteomes" id="UP001172155">
    <property type="component" value="Unassembled WGS sequence"/>
</dbReference>
<dbReference type="InterPro" id="IPR027417">
    <property type="entry name" value="P-loop_NTPase"/>
</dbReference>
<evidence type="ECO:0000256" key="2">
    <source>
        <dbReference type="ARBA" id="ARBA00022490"/>
    </source>
</evidence>
<keyword evidence="5" id="KW-0342">GTP-binding</keyword>
<dbReference type="Gene3D" id="1.10.1580.10">
    <property type="match status" value="1"/>
</dbReference>
<sequence length="664" mass="74081">MVHAKSKKAVGLGNTLMNDRFGRGRGNERKKTTAVIRVQKDTGEEYVTNDRPEASYVKMRSVTEQGALDEFLATAELAGTDFTAEKMNNVKIIHTDQRNPYLLSAAEEKAVLGKQRENKAKLTVPRRPQWDSNTTAEELDRAERDSFLQWRRGLAEMQEAQDLLMTPFERNLEVWRQLWRVIERSDVIVQIVDARNPLLFRSEDLEQYVKDVDPKKQNLLLINKADMMTYNQRKAWASYLKGAGISYKFFSAQLAKEQIEADELEQRSEEEDGESEVEGSSKPNQKVPIAEEEDESSEEDSSEHDSEEGEEEDADTRILTIGELESIFLKYAPQYGAGPDRKLKIGLVGYPNVGKSSTINALIGATKVSVSATPGKTKHFQTIHLSDEIILCDCPGLVFPNFANTKAELVCNGILPIDQLREYTGPVGLVVRRVPQAFLEAIYGIKIRTRPHEEGGTGIPTAEEFLSAYARHRGFMTSGMGQPDQSRAARYVLKDYVAGKLLYCDPPPSTDLDEHEFNAELYDVSHLPAKRQEAFVAAMEAASLEGGAAEDDDIISLADFIPAPQQGAKSKNLDKAFFRPPARSAGHLSKPFNHRYSEQGLQEMGPGAKPISARKMRTMLAMEQGIDPKDVELMSGKRHFKGGKKPKAKLRTGNNNKGVDENGI</sequence>
<dbReference type="AlphaFoldDB" id="A0AA40KCY2"/>
<evidence type="ECO:0000256" key="4">
    <source>
        <dbReference type="ARBA" id="ARBA00022801"/>
    </source>
</evidence>
<gene>
    <name evidence="8" type="ORF">B0T18DRAFT_339062</name>
</gene>
<feature type="compositionally biased region" description="Acidic residues" evidence="6">
    <location>
        <begin position="290"/>
        <end position="314"/>
    </location>
</feature>
<evidence type="ECO:0000256" key="5">
    <source>
        <dbReference type="ARBA" id="ARBA00023134"/>
    </source>
</evidence>
<comment type="caution">
    <text evidence="8">The sequence shown here is derived from an EMBL/GenBank/DDBJ whole genome shotgun (WGS) entry which is preliminary data.</text>
</comment>
<dbReference type="CDD" id="cd01857">
    <property type="entry name" value="HSR1_MMR1"/>
    <property type="match status" value="1"/>
</dbReference>
<dbReference type="PANTHER" id="PTHR45709:SF2">
    <property type="entry name" value="LARGE SUBUNIT GTPASE 1 HOMOLOG"/>
    <property type="match status" value="1"/>
</dbReference>
<feature type="domain" description="CP-type G" evidence="7">
    <location>
        <begin position="175"/>
        <end position="400"/>
    </location>
</feature>
<dbReference type="GO" id="GO:0005829">
    <property type="term" value="C:cytosol"/>
    <property type="evidence" value="ECO:0007669"/>
    <property type="project" value="TreeGrafter"/>
</dbReference>
<evidence type="ECO:0000256" key="3">
    <source>
        <dbReference type="ARBA" id="ARBA00022741"/>
    </source>
</evidence>
<evidence type="ECO:0000256" key="6">
    <source>
        <dbReference type="SAM" id="MobiDB-lite"/>
    </source>
</evidence>
<keyword evidence="9" id="KW-1185">Reference proteome</keyword>
<protein>
    <recommendedName>
        <fullName evidence="7">CP-type G domain-containing protein</fullName>
    </recommendedName>
</protein>
<dbReference type="Gene3D" id="3.40.50.300">
    <property type="entry name" value="P-loop containing nucleotide triphosphate hydrolases"/>
    <property type="match status" value="1"/>
</dbReference>
<feature type="compositionally biased region" description="Basic residues" evidence="6">
    <location>
        <begin position="637"/>
        <end position="650"/>
    </location>
</feature>
<reference evidence="8" key="1">
    <citation type="submission" date="2023-06" db="EMBL/GenBank/DDBJ databases">
        <title>Genome-scale phylogeny and comparative genomics of the fungal order Sordariales.</title>
        <authorList>
            <consortium name="Lawrence Berkeley National Laboratory"/>
            <person name="Hensen N."/>
            <person name="Bonometti L."/>
            <person name="Westerberg I."/>
            <person name="Brannstrom I.O."/>
            <person name="Guillou S."/>
            <person name="Cros-Aarteil S."/>
            <person name="Calhoun S."/>
            <person name="Haridas S."/>
            <person name="Kuo A."/>
            <person name="Mondo S."/>
            <person name="Pangilinan J."/>
            <person name="Riley R."/>
            <person name="LaButti K."/>
            <person name="Andreopoulos B."/>
            <person name="Lipzen A."/>
            <person name="Chen C."/>
            <person name="Yanf M."/>
            <person name="Daum C."/>
            <person name="Ng V."/>
            <person name="Clum A."/>
            <person name="Steindorff A."/>
            <person name="Ohm R."/>
            <person name="Martin F."/>
            <person name="Silar P."/>
            <person name="Natvig D."/>
            <person name="Lalanne C."/>
            <person name="Gautier V."/>
            <person name="Ament-velasquez S.L."/>
            <person name="Kruys A."/>
            <person name="Hutchinson M.I."/>
            <person name="Powell A.J."/>
            <person name="Barry K."/>
            <person name="Miller A.N."/>
            <person name="Grigoriev I.V."/>
            <person name="Debuchy R."/>
            <person name="Gladieux P."/>
            <person name="Thoren M.H."/>
            <person name="Johannesson H."/>
        </authorList>
    </citation>
    <scope>NUCLEOTIDE SEQUENCE</scope>
    <source>
        <strain evidence="8">SMH3187-1</strain>
    </source>
</reference>
<dbReference type="InterPro" id="IPR023179">
    <property type="entry name" value="GTP-bd_ortho_bundle_sf"/>
</dbReference>
<keyword evidence="2" id="KW-0963">Cytoplasm</keyword>
<dbReference type="InterPro" id="IPR043358">
    <property type="entry name" value="GNL1-like"/>
</dbReference>
<evidence type="ECO:0000256" key="1">
    <source>
        <dbReference type="ARBA" id="ARBA00004496"/>
    </source>
</evidence>
<evidence type="ECO:0000313" key="9">
    <source>
        <dbReference type="Proteomes" id="UP001172155"/>
    </source>
</evidence>
<evidence type="ECO:0000259" key="7">
    <source>
        <dbReference type="PROSITE" id="PS51721"/>
    </source>
</evidence>
<accession>A0AA40KCY2</accession>
<proteinExistence type="predicted"/>
<dbReference type="FunFam" id="3.40.50.300:FF:001151">
    <property type="entry name" value="Large subunit GTPase 1"/>
    <property type="match status" value="1"/>
</dbReference>
<dbReference type="InterPro" id="IPR006073">
    <property type="entry name" value="GTP-bd"/>
</dbReference>
<feature type="region of interest" description="Disordered" evidence="6">
    <location>
        <begin position="261"/>
        <end position="316"/>
    </location>
</feature>
<comment type="subcellular location">
    <subcellularLocation>
        <location evidence="1">Cytoplasm</location>
    </subcellularLocation>
</comment>
<keyword evidence="3" id="KW-0547">Nucleotide-binding</keyword>
<dbReference type="GO" id="GO:0000054">
    <property type="term" value="P:ribosomal subunit export from nucleus"/>
    <property type="evidence" value="ECO:0007669"/>
    <property type="project" value="TreeGrafter"/>
</dbReference>
<name>A0AA40KCY2_9PEZI</name>
<dbReference type="PROSITE" id="PS51721">
    <property type="entry name" value="G_CP"/>
    <property type="match status" value="1"/>
</dbReference>
<dbReference type="InterPro" id="IPR030378">
    <property type="entry name" value="G_CP_dom"/>
</dbReference>
<dbReference type="GO" id="GO:0003924">
    <property type="term" value="F:GTPase activity"/>
    <property type="evidence" value="ECO:0007669"/>
    <property type="project" value="InterPro"/>
</dbReference>
<evidence type="ECO:0000313" key="8">
    <source>
        <dbReference type="EMBL" id="KAK0754588.1"/>
    </source>
</evidence>
<feature type="compositionally biased region" description="Acidic residues" evidence="6">
    <location>
        <begin position="261"/>
        <end position="277"/>
    </location>
</feature>
<dbReference type="EMBL" id="JAUKUD010000001">
    <property type="protein sequence ID" value="KAK0754588.1"/>
    <property type="molecule type" value="Genomic_DNA"/>
</dbReference>